<organism evidence="2 3">
    <name type="scientific">Trinickia violacea</name>
    <dbReference type="NCBI Taxonomy" id="2571746"/>
    <lineage>
        <taxon>Bacteria</taxon>
        <taxon>Pseudomonadati</taxon>
        <taxon>Pseudomonadota</taxon>
        <taxon>Betaproteobacteria</taxon>
        <taxon>Burkholderiales</taxon>
        <taxon>Burkholderiaceae</taxon>
        <taxon>Trinickia</taxon>
    </lineage>
</organism>
<proteinExistence type="inferred from homology"/>
<evidence type="ECO:0000313" key="3">
    <source>
        <dbReference type="Proteomes" id="UP000298656"/>
    </source>
</evidence>
<feature type="transmembrane region" description="Helical" evidence="1">
    <location>
        <begin position="83"/>
        <end position="104"/>
    </location>
</feature>
<feature type="transmembrane region" description="Helical" evidence="1">
    <location>
        <begin position="266"/>
        <end position="289"/>
    </location>
</feature>
<keyword evidence="1" id="KW-0812">Transmembrane</keyword>
<evidence type="ECO:0000313" key="2">
    <source>
        <dbReference type="EMBL" id="QCP52731.1"/>
    </source>
</evidence>
<dbReference type="EMBL" id="CP040078">
    <property type="protein sequence ID" value="QCP52731.1"/>
    <property type="molecule type" value="Genomic_DNA"/>
</dbReference>
<dbReference type="AlphaFoldDB" id="A0A4P8IW65"/>
<keyword evidence="1" id="KW-0472">Membrane</keyword>
<dbReference type="OrthoDB" id="9805479at2"/>
<dbReference type="InterPro" id="IPR003744">
    <property type="entry name" value="YhhQ"/>
</dbReference>
<feature type="transmembrane region" description="Helical" evidence="1">
    <location>
        <begin position="124"/>
        <end position="147"/>
    </location>
</feature>
<accession>A0A4P8IW65</accession>
<dbReference type="PANTHER" id="PTHR34300">
    <property type="entry name" value="QUEUOSINE PRECURSOR TRANSPORTER-RELATED"/>
    <property type="match status" value="1"/>
</dbReference>
<dbReference type="GO" id="GO:0022857">
    <property type="term" value="F:transmembrane transporter activity"/>
    <property type="evidence" value="ECO:0007669"/>
    <property type="project" value="UniProtKB-UniRule"/>
</dbReference>
<feature type="transmembrane region" description="Helical" evidence="1">
    <location>
        <begin position="193"/>
        <end position="213"/>
    </location>
</feature>
<name>A0A4P8IW65_9BURK</name>
<keyword evidence="1" id="KW-1003">Cell membrane</keyword>
<evidence type="ECO:0000256" key="1">
    <source>
        <dbReference type="HAMAP-Rule" id="MF_02088"/>
    </source>
</evidence>
<dbReference type="KEGG" id="tvl:FAZ95_26680"/>
<protein>
    <recommendedName>
        <fullName evidence="1">Probable queuosine precursor transporter</fullName>
        <shortName evidence="1">Q precursor transporter</shortName>
    </recommendedName>
</protein>
<gene>
    <name evidence="2" type="ORF">FAZ95_26680</name>
</gene>
<comment type="subcellular location">
    <subcellularLocation>
        <location evidence="1">Cell inner membrane</location>
        <topology evidence="1">Multi-pass membrane protein</topology>
    </subcellularLocation>
</comment>
<dbReference type="PANTHER" id="PTHR34300:SF2">
    <property type="entry name" value="QUEUOSINE PRECURSOR TRANSPORTER-RELATED"/>
    <property type="match status" value="1"/>
</dbReference>
<dbReference type="HAMAP" id="MF_02088">
    <property type="entry name" value="Q_prec_transport"/>
    <property type="match status" value="1"/>
</dbReference>
<comment type="similarity">
    <text evidence="1">Belongs to the vitamin uptake transporter (VUT/ECF) (TC 2.A.88) family. Q precursor transporter subfamily.</text>
</comment>
<reference evidence="2 3" key="1">
    <citation type="submission" date="2019-05" db="EMBL/GenBank/DDBJ databases">
        <title>Burkholderia sp. DHOD12, isolated from subtropical forest soil.</title>
        <authorList>
            <person name="Gao Z.-H."/>
            <person name="Qiu L.-H."/>
        </authorList>
    </citation>
    <scope>NUCLEOTIDE SEQUENCE [LARGE SCALE GENOMIC DNA]</scope>
    <source>
        <strain evidence="2 3">DHOD12</strain>
    </source>
</reference>
<dbReference type="Pfam" id="PF02592">
    <property type="entry name" value="Vut_1"/>
    <property type="match status" value="1"/>
</dbReference>
<sequence length="318" mass="35789">MEQPSHVIEAVFEPTTNTDKILVLVRVRDSRATFKMSPHDLNKKAWLEKFSKEDVAHIGFLNAATYTDELVPLKYFPTRKRPLTHAVLALSFLFVGFLMLSNVTGGRVVECNLDWPGLLGKFSIDFPAALVVFPMTYAFSTIITEVYGYRVSRIVIWGGMTVNFMFVIGMWFLSLIPNSPVWEAQNSALAQSYGVLAGEFARTFLASTVAYFFGEFVNAMSLAKFKLASAGQHLWVRVVFSTSIANVIDSTLFCAILFWGRLPTSMIIVIIGTQIVVKTLYELILLPLVTTVSRRLKEIDGVDYYDYHTNFNPFSLRG</sequence>
<feature type="transmembrane region" description="Helical" evidence="1">
    <location>
        <begin position="234"/>
        <end position="260"/>
    </location>
</feature>
<dbReference type="RefSeq" id="WP_137335502.1">
    <property type="nucleotide sequence ID" value="NZ_CP040078.1"/>
</dbReference>
<keyword evidence="1" id="KW-0813">Transport</keyword>
<keyword evidence="3" id="KW-1185">Reference proteome</keyword>
<feature type="transmembrane region" description="Helical" evidence="1">
    <location>
        <begin position="154"/>
        <end position="173"/>
    </location>
</feature>
<dbReference type="GO" id="GO:0005886">
    <property type="term" value="C:plasma membrane"/>
    <property type="evidence" value="ECO:0007669"/>
    <property type="project" value="UniProtKB-SubCell"/>
</dbReference>
<dbReference type="NCBIfam" id="TIGR00697">
    <property type="entry name" value="queuosine precursor transporter"/>
    <property type="match status" value="1"/>
</dbReference>
<comment type="function">
    <text evidence="1">Involved in the import of queuosine (Q) precursors, required for Q precursor salvage.</text>
</comment>
<dbReference type="Proteomes" id="UP000298656">
    <property type="component" value="Chromosome 2"/>
</dbReference>
<keyword evidence="1" id="KW-0997">Cell inner membrane</keyword>
<keyword evidence="1" id="KW-1133">Transmembrane helix</keyword>